<dbReference type="InterPro" id="IPR011600">
    <property type="entry name" value="Pept_C14_caspase"/>
</dbReference>
<dbReference type="InterPro" id="IPR025874">
    <property type="entry name" value="DZR"/>
</dbReference>
<keyword evidence="4" id="KW-1185">Reference proteome</keyword>
<dbReference type="Pfam" id="PF12773">
    <property type="entry name" value="DZR"/>
    <property type="match status" value="1"/>
</dbReference>
<dbReference type="SUPFAM" id="SSF52129">
    <property type="entry name" value="Caspase-like"/>
    <property type="match status" value="1"/>
</dbReference>
<sequence length="642" mass="73320">MKCQNVKCGAAVAPCNKFCGQCGQEVKIDDHEDKIKNCPRCASLQKLSQRFCTDCGFEIAKEYTCQAQTEKGPCGNGLPPNSKFCGVCGKSTNIENKTPDNKQDSSVEDKTKDSSIEDKKKDRSVEDKTPDSTQYDELDSSEQHQSAVISNPNKPKIIKDPETEEKIVMIVQKPDDEDSSTEVREDIVLKEFKGIVNSEESIKKESPARGIVVICTHTTFKKHAVKLNERQSGFDDKDLMEKVGNYMITVKFSHLKMKEINFMIKIKEKIADIQNVKYFVFVLSTHGDERPEKENDGKVHNRHYFYTRDGQFKTQDLMNKINDMEKIDGKMKLFFIQACRSRVNNTEQENQDAGFNVEITTIYTQSFKQETKSTDVQDATGHMVSSEKENHLSSKTIYEFEEHHHRMEKLTIHSESIDVQDARGYMPPPEEDNDDNMAQQLEMENEDTEAIKSETILIPPTEEIPHCDDCIVVFASMAGKYAYSRLHDPMAGGWMIRALHSTLNHYQGGDSVHILDILRGINREVSEKTLLTPLHNSDQCRSHLSILKDELNRELMTENYCEKSYDNLSKLSEKLDHLQNSLELKMGSDSKETRDELVQEIFEVTDSVEKIVGPVVLKAQSCFFHNLAFKDEEMILLKTKIQ</sequence>
<dbReference type="EMBL" id="CAJPWZ010001300">
    <property type="protein sequence ID" value="CAG2212496.1"/>
    <property type="molecule type" value="Genomic_DNA"/>
</dbReference>
<dbReference type="GO" id="GO:0004197">
    <property type="term" value="F:cysteine-type endopeptidase activity"/>
    <property type="evidence" value="ECO:0007669"/>
    <property type="project" value="InterPro"/>
</dbReference>
<dbReference type="OrthoDB" id="6126938at2759"/>
<evidence type="ECO:0000259" key="2">
    <source>
        <dbReference type="PROSITE" id="PS50208"/>
    </source>
</evidence>
<feature type="domain" description="Caspase family p20" evidence="2">
    <location>
        <begin position="208"/>
        <end position="343"/>
    </location>
</feature>
<dbReference type="GO" id="GO:0006508">
    <property type="term" value="P:proteolysis"/>
    <property type="evidence" value="ECO:0007669"/>
    <property type="project" value="InterPro"/>
</dbReference>
<dbReference type="InterPro" id="IPR001309">
    <property type="entry name" value="Pept_C14_p20"/>
</dbReference>
<feature type="compositionally biased region" description="Polar residues" evidence="1">
    <location>
        <begin position="143"/>
        <end position="153"/>
    </location>
</feature>
<dbReference type="InterPro" id="IPR052039">
    <property type="entry name" value="Caspase-related_regulators"/>
</dbReference>
<reference evidence="3" key="1">
    <citation type="submission" date="2021-03" db="EMBL/GenBank/DDBJ databases">
        <authorList>
            <person name="Bekaert M."/>
        </authorList>
    </citation>
    <scope>NUCLEOTIDE SEQUENCE</scope>
</reference>
<protein>
    <recommendedName>
        <fullName evidence="2">Caspase family p20 domain-containing protein</fullName>
    </recommendedName>
</protein>
<dbReference type="Proteomes" id="UP000683360">
    <property type="component" value="Unassembled WGS sequence"/>
</dbReference>
<evidence type="ECO:0000313" key="4">
    <source>
        <dbReference type="Proteomes" id="UP000683360"/>
    </source>
</evidence>
<comment type="caution">
    <text evidence="3">The sequence shown here is derived from an EMBL/GenBank/DDBJ whole genome shotgun (WGS) entry which is preliminary data.</text>
</comment>
<dbReference type="InterPro" id="IPR029030">
    <property type="entry name" value="Caspase-like_dom_sf"/>
</dbReference>
<feature type="region of interest" description="Disordered" evidence="1">
    <location>
        <begin position="96"/>
        <end position="162"/>
    </location>
</feature>
<gene>
    <name evidence="3" type="ORF">MEDL_26495</name>
</gene>
<dbReference type="PANTHER" id="PTHR22576">
    <property type="entry name" value="MUCOSA ASSOCIATED LYMPHOID TISSUE LYMPHOMA TRANSLOCATION PROTEIN 1/PARACASPASE"/>
    <property type="match status" value="1"/>
</dbReference>
<evidence type="ECO:0000313" key="3">
    <source>
        <dbReference type="EMBL" id="CAG2212496.1"/>
    </source>
</evidence>
<dbReference type="Pfam" id="PF00656">
    <property type="entry name" value="Peptidase_C14"/>
    <property type="match status" value="1"/>
</dbReference>
<feature type="compositionally biased region" description="Basic and acidic residues" evidence="1">
    <location>
        <begin position="97"/>
        <end position="130"/>
    </location>
</feature>
<evidence type="ECO:0000256" key="1">
    <source>
        <dbReference type="SAM" id="MobiDB-lite"/>
    </source>
</evidence>
<dbReference type="Gene3D" id="3.40.50.1460">
    <property type="match status" value="1"/>
</dbReference>
<name>A0A8S3RSJ6_MYTED</name>
<accession>A0A8S3RSJ6</accession>
<dbReference type="PANTHER" id="PTHR22576:SF41">
    <property type="entry name" value="CASPASE 14, APOPTOSIS-RELATED CYSTEINE PEPTIDASE"/>
    <property type="match status" value="1"/>
</dbReference>
<dbReference type="AlphaFoldDB" id="A0A8S3RSJ6"/>
<dbReference type="PROSITE" id="PS50208">
    <property type="entry name" value="CASPASE_P20"/>
    <property type="match status" value="1"/>
</dbReference>
<proteinExistence type="predicted"/>
<organism evidence="3 4">
    <name type="scientific">Mytilus edulis</name>
    <name type="common">Blue mussel</name>
    <dbReference type="NCBI Taxonomy" id="6550"/>
    <lineage>
        <taxon>Eukaryota</taxon>
        <taxon>Metazoa</taxon>
        <taxon>Spiralia</taxon>
        <taxon>Lophotrochozoa</taxon>
        <taxon>Mollusca</taxon>
        <taxon>Bivalvia</taxon>
        <taxon>Autobranchia</taxon>
        <taxon>Pteriomorphia</taxon>
        <taxon>Mytilida</taxon>
        <taxon>Mytiloidea</taxon>
        <taxon>Mytilidae</taxon>
        <taxon>Mytilinae</taxon>
        <taxon>Mytilus</taxon>
    </lineage>
</organism>